<dbReference type="PATRIC" id="fig|1367847.3.peg.4420"/>
<name>S5Z1Z2_PARAH</name>
<gene>
    <name evidence="2" type="ORF">JCM7686_pAMI6p111</name>
</gene>
<dbReference type="Proteomes" id="UP000015480">
    <property type="component" value="Plasmid pAMI6"/>
</dbReference>
<proteinExistence type="predicted"/>
<protein>
    <submittedName>
        <fullName evidence="2">Uncharacterized protein</fullName>
    </submittedName>
</protein>
<sequence>MDLWNYLEILAWIASAIFGFFIVIDWIKTDSTYSEEMLTSSREGELEALTEEQSRS</sequence>
<keyword evidence="1" id="KW-1133">Transmembrane helix</keyword>
<evidence type="ECO:0000313" key="2">
    <source>
        <dbReference type="EMBL" id="AGT11441.1"/>
    </source>
</evidence>
<keyword evidence="3" id="KW-1185">Reference proteome</keyword>
<evidence type="ECO:0000256" key="1">
    <source>
        <dbReference type="SAM" id="Phobius"/>
    </source>
</evidence>
<reference evidence="2 3" key="1">
    <citation type="journal article" date="2014" name="BMC Genomics">
        <title>Architecture and functions of a multipartite genome of the methylotrophic bacterium Paracoccus aminophilus JCM 7686, containing primary and secondary chromids.</title>
        <authorList>
            <person name="Dziewit L."/>
            <person name="Czarnecki J."/>
            <person name="Wibberg D."/>
            <person name="Radlinska M."/>
            <person name="Mrozek P."/>
            <person name="Szymczak M."/>
            <person name="Schluter A."/>
            <person name="Puhler A."/>
            <person name="Bartosik D."/>
        </authorList>
    </citation>
    <scope>NUCLEOTIDE SEQUENCE [LARGE SCALE GENOMIC DNA]</scope>
    <source>
        <strain evidence="2">JCM 7686</strain>
        <plasmid evidence="3">Plasmid pAMI6</plasmid>
    </source>
</reference>
<geneLocation type="plasmid" evidence="2 3">
    <name>pAMI6</name>
</geneLocation>
<keyword evidence="1" id="KW-0472">Membrane</keyword>
<dbReference type="AlphaFoldDB" id="S5Z1Z2"/>
<keyword evidence="2" id="KW-0614">Plasmid</keyword>
<feature type="transmembrane region" description="Helical" evidence="1">
    <location>
        <begin position="6"/>
        <end position="27"/>
    </location>
</feature>
<evidence type="ECO:0000313" key="3">
    <source>
        <dbReference type="Proteomes" id="UP000015480"/>
    </source>
</evidence>
<dbReference type="EMBL" id="CP006654">
    <property type="protein sequence ID" value="AGT11441.1"/>
    <property type="molecule type" value="Genomic_DNA"/>
</dbReference>
<dbReference type="HOGENOM" id="CLU_209219_0_0_5"/>
<dbReference type="RefSeq" id="WP_020953212.1">
    <property type="nucleotide sequence ID" value="NC_022044.1"/>
</dbReference>
<accession>S5Z1Z2</accession>
<keyword evidence="1" id="KW-0812">Transmembrane</keyword>
<dbReference type="KEGG" id="pami:JCM7686_pAMI6p111"/>
<organism evidence="2 3">
    <name type="scientific">Paracoccus aminophilus JCM 7686</name>
    <dbReference type="NCBI Taxonomy" id="1367847"/>
    <lineage>
        <taxon>Bacteria</taxon>
        <taxon>Pseudomonadati</taxon>
        <taxon>Pseudomonadota</taxon>
        <taxon>Alphaproteobacteria</taxon>
        <taxon>Rhodobacterales</taxon>
        <taxon>Paracoccaceae</taxon>
        <taxon>Paracoccus</taxon>
    </lineage>
</organism>